<reference evidence="1" key="1">
    <citation type="submission" date="2020-04" db="EMBL/GenBank/DDBJ databases">
        <title>A chromosome-scale assembly and high-density genetic map of the yellow drum (Nibea albiflora) genome.</title>
        <authorList>
            <person name="Xu D."/>
            <person name="Zhang W."/>
            <person name="Chen R."/>
            <person name="Tan P."/>
            <person name="Wang L."/>
            <person name="Song H."/>
            <person name="Tian L."/>
            <person name="Zhu Q."/>
            <person name="Wang B."/>
        </authorList>
    </citation>
    <scope>NUCLEOTIDE SEQUENCE</scope>
    <source>
        <strain evidence="1">ZJHYS-2018</strain>
    </source>
</reference>
<accession>A0ACB7F4Y7</accession>
<gene>
    <name evidence="1" type="ORF">GBF38_017460</name>
</gene>
<protein>
    <submittedName>
        <fullName evidence="1">Uncharacterized protein</fullName>
    </submittedName>
</protein>
<comment type="caution">
    <text evidence="1">The sequence shown here is derived from an EMBL/GenBank/DDBJ whole genome shotgun (WGS) entry which is preliminary data.</text>
</comment>
<evidence type="ECO:0000313" key="2">
    <source>
        <dbReference type="Proteomes" id="UP000805704"/>
    </source>
</evidence>
<name>A0ACB7F4Y7_NIBAL</name>
<proteinExistence type="predicted"/>
<organism evidence="1 2">
    <name type="scientific">Nibea albiflora</name>
    <name type="common">Yellow drum</name>
    <name type="synonym">Corvina albiflora</name>
    <dbReference type="NCBI Taxonomy" id="240163"/>
    <lineage>
        <taxon>Eukaryota</taxon>
        <taxon>Metazoa</taxon>
        <taxon>Chordata</taxon>
        <taxon>Craniata</taxon>
        <taxon>Vertebrata</taxon>
        <taxon>Euteleostomi</taxon>
        <taxon>Actinopterygii</taxon>
        <taxon>Neopterygii</taxon>
        <taxon>Teleostei</taxon>
        <taxon>Neoteleostei</taxon>
        <taxon>Acanthomorphata</taxon>
        <taxon>Eupercaria</taxon>
        <taxon>Sciaenidae</taxon>
        <taxon>Nibea</taxon>
    </lineage>
</organism>
<keyword evidence="2" id="KW-1185">Reference proteome</keyword>
<dbReference type="Proteomes" id="UP000805704">
    <property type="component" value="Chromosome 17"/>
</dbReference>
<feature type="non-terminal residue" evidence="1">
    <location>
        <position position="1"/>
    </location>
</feature>
<evidence type="ECO:0000313" key="1">
    <source>
        <dbReference type="EMBL" id="KAG8009325.1"/>
    </source>
</evidence>
<dbReference type="EMBL" id="CM024805">
    <property type="protein sequence ID" value="KAG8009325.1"/>
    <property type="molecule type" value="Genomic_DNA"/>
</dbReference>
<sequence length="41" mass="4521">AGKRQREDCQDGGQSHHALSFTTALDIMETTSMFYTVCGLN</sequence>